<dbReference type="EMBL" id="MCGE01000020">
    <property type="protein sequence ID" value="ORZ11985.1"/>
    <property type="molecule type" value="Genomic_DNA"/>
</dbReference>
<name>A0A1X2I9F0_9FUNG</name>
<evidence type="ECO:0000313" key="1">
    <source>
        <dbReference type="EMBL" id="ORZ11985.1"/>
    </source>
</evidence>
<dbReference type="Proteomes" id="UP000193560">
    <property type="component" value="Unassembled WGS sequence"/>
</dbReference>
<dbReference type="OrthoDB" id="2287617at2759"/>
<proteinExistence type="predicted"/>
<protein>
    <submittedName>
        <fullName evidence="1">Uncharacterized protein</fullName>
    </submittedName>
</protein>
<sequence>MLRPAKLFHSFHQLRHYVQTKVTELVVAQHAPPFLLPTTNPTAAATNTLSPWAHQTKPLTNGLTRQMNNKACFSLITGGGCGPLSSWRPAVAPAASAWHRGISLGIHGGYQGLGAFRSYSSSTATPFFKAATSSSHSTVFSHLSSGVFAPMANNMTATKNHTKTTTSPSTCQRSALQQQKDECQCSQAMGASKKYNTEPMTIAPPAAQKSTTTTTATTASIVSDMVPATVKAAPMLCTEDDLIKDMHTTTTVSTTRTCFYITLELAPTSLTTSTSTSTSTSDSSSFLASSETPWTKDVWPMLVKWKERQQDYYDQLLAWLQPCLDQGYRIQWVSEGGGGAALRLYFPKQVTRHDQALAWLEDLKTKNGKTAPPQQDGEDDFLAWVTLEEESILVDEPLVPLGPDYFQGIHLFLTHIDDLVDHGPAFAAAQSCSA</sequence>
<organism evidence="1 2">
    <name type="scientific">Absidia repens</name>
    <dbReference type="NCBI Taxonomy" id="90262"/>
    <lineage>
        <taxon>Eukaryota</taxon>
        <taxon>Fungi</taxon>
        <taxon>Fungi incertae sedis</taxon>
        <taxon>Mucoromycota</taxon>
        <taxon>Mucoromycotina</taxon>
        <taxon>Mucoromycetes</taxon>
        <taxon>Mucorales</taxon>
        <taxon>Cunninghamellaceae</taxon>
        <taxon>Absidia</taxon>
    </lineage>
</organism>
<comment type="caution">
    <text evidence="1">The sequence shown here is derived from an EMBL/GenBank/DDBJ whole genome shotgun (WGS) entry which is preliminary data.</text>
</comment>
<accession>A0A1X2I9F0</accession>
<dbReference type="AlphaFoldDB" id="A0A1X2I9F0"/>
<keyword evidence="2" id="KW-1185">Reference proteome</keyword>
<gene>
    <name evidence="1" type="ORF">BCR42DRAFT_421013</name>
</gene>
<evidence type="ECO:0000313" key="2">
    <source>
        <dbReference type="Proteomes" id="UP000193560"/>
    </source>
</evidence>
<reference evidence="1 2" key="1">
    <citation type="submission" date="2016-07" db="EMBL/GenBank/DDBJ databases">
        <title>Pervasive Adenine N6-methylation of Active Genes in Fungi.</title>
        <authorList>
            <consortium name="DOE Joint Genome Institute"/>
            <person name="Mondo S.J."/>
            <person name="Dannebaum R.O."/>
            <person name="Kuo R.C."/>
            <person name="Labutti K."/>
            <person name="Haridas S."/>
            <person name="Kuo A."/>
            <person name="Salamov A."/>
            <person name="Ahrendt S.R."/>
            <person name="Lipzen A."/>
            <person name="Sullivan W."/>
            <person name="Andreopoulos W.B."/>
            <person name="Clum A."/>
            <person name="Lindquist E."/>
            <person name="Daum C."/>
            <person name="Ramamoorthy G.K."/>
            <person name="Gryganskyi A."/>
            <person name="Culley D."/>
            <person name="Magnuson J.K."/>
            <person name="James T.Y."/>
            <person name="O'Malley M.A."/>
            <person name="Stajich J.E."/>
            <person name="Spatafora J.W."/>
            <person name="Visel A."/>
            <person name="Grigoriev I.V."/>
        </authorList>
    </citation>
    <scope>NUCLEOTIDE SEQUENCE [LARGE SCALE GENOMIC DNA]</scope>
    <source>
        <strain evidence="1 2">NRRL 1336</strain>
    </source>
</reference>